<comment type="caution">
    <text evidence="5">The sequence shown here is derived from an EMBL/GenBank/DDBJ whole genome shotgun (WGS) entry which is preliminary data.</text>
</comment>
<dbReference type="Gene3D" id="3.40.190.10">
    <property type="entry name" value="Periplasmic binding protein-like II"/>
    <property type="match status" value="2"/>
</dbReference>
<evidence type="ECO:0000259" key="3">
    <source>
        <dbReference type="Pfam" id="PF07699"/>
    </source>
</evidence>
<feature type="compositionally biased region" description="Basic and acidic residues" evidence="1">
    <location>
        <begin position="1117"/>
        <end position="1128"/>
    </location>
</feature>
<dbReference type="SMART" id="SM01411">
    <property type="entry name" value="Ephrin_rec_like"/>
    <property type="match status" value="4"/>
</dbReference>
<dbReference type="InterPro" id="IPR024370">
    <property type="entry name" value="PBP_domain"/>
</dbReference>
<name>A0A9P1DHW0_9DINO</name>
<organism evidence="5">
    <name type="scientific">Cladocopium goreaui</name>
    <dbReference type="NCBI Taxonomy" id="2562237"/>
    <lineage>
        <taxon>Eukaryota</taxon>
        <taxon>Sar</taxon>
        <taxon>Alveolata</taxon>
        <taxon>Dinophyceae</taxon>
        <taxon>Suessiales</taxon>
        <taxon>Symbiodiniaceae</taxon>
        <taxon>Cladocopium</taxon>
    </lineage>
</organism>
<keyword evidence="2" id="KW-0472">Membrane</keyword>
<dbReference type="SUPFAM" id="SSF57184">
    <property type="entry name" value="Growth factor receptor domain"/>
    <property type="match status" value="2"/>
</dbReference>
<feature type="transmembrane region" description="Helical" evidence="2">
    <location>
        <begin position="817"/>
        <end position="836"/>
    </location>
</feature>
<feature type="transmembrane region" description="Helical" evidence="2">
    <location>
        <begin position="988"/>
        <end position="1009"/>
    </location>
</feature>
<dbReference type="EMBL" id="CAMXCT020004890">
    <property type="protein sequence ID" value="CAL1164064.1"/>
    <property type="molecule type" value="Genomic_DNA"/>
</dbReference>
<feature type="transmembrane region" description="Helical" evidence="2">
    <location>
        <begin position="856"/>
        <end position="886"/>
    </location>
</feature>
<dbReference type="Proteomes" id="UP001152797">
    <property type="component" value="Unassembled WGS sequence"/>
</dbReference>
<feature type="transmembrane region" description="Helical" evidence="2">
    <location>
        <begin position="711"/>
        <end position="734"/>
    </location>
</feature>
<gene>
    <name evidence="5" type="ORF">C1SCF055_LOCUS35932</name>
</gene>
<dbReference type="Pfam" id="PF12849">
    <property type="entry name" value="PBP_like_2"/>
    <property type="match status" value="1"/>
</dbReference>
<proteinExistence type="predicted"/>
<reference evidence="5" key="1">
    <citation type="submission" date="2022-10" db="EMBL/GenBank/DDBJ databases">
        <authorList>
            <person name="Chen Y."/>
            <person name="Dougan E. K."/>
            <person name="Chan C."/>
            <person name="Rhodes N."/>
            <person name="Thang M."/>
        </authorList>
    </citation>
    <scope>NUCLEOTIDE SEQUENCE</scope>
</reference>
<dbReference type="Pfam" id="PF07699">
    <property type="entry name" value="Ephrin_rec_like"/>
    <property type="match status" value="1"/>
</dbReference>
<evidence type="ECO:0000313" key="5">
    <source>
        <dbReference type="EMBL" id="CAI4010689.1"/>
    </source>
</evidence>
<evidence type="ECO:0008006" key="8">
    <source>
        <dbReference type="Google" id="ProtNLM"/>
    </source>
</evidence>
<dbReference type="CDD" id="cd00185">
    <property type="entry name" value="TNFRSF"/>
    <property type="match status" value="1"/>
</dbReference>
<dbReference type="Gene3D" id="2.10.50.10">
    <property type="entry name" value="Tumor Necrosis Factor Receptor, subunit A, domain 2"/>
    <property type="match status" value="3"/>
</dbReference>
<dbReference type="InterPro" id="IPR011641">
    <property type="entry name" value="Tyr-kin_ephrin_A/B_rcpt-like"/>
</dbReference>
<evidence type="ECO:0000313" key="7">
    <source>
        <dbReference type="Proteomes" id="UP001152797"/>
    </source>
</evidence>
<keyword evidence="2" id="KW-0812">Transmembrane</keyword>
<keyword evidence="7" id="KW-1185">Reference proteome</keyword>
<feature type="transmembrane region" description="Helical" evidence="2">
    <location>
        <begin position="934"/>
        <end position="953"/>
    </location>
</feature>
<dbReference type="InterPro" id="IPR009030">
    <property type="entry name" value="Growth_fac_rcpt_cys_sf"/>
</dbReference>
<dbReference type="AlphaFoldDB" id="A0A9P1DHW0"/>
<feature type="domain" description="PBP" evidence="4">
    <location>
        <begin position="6"/>
        <end position="286"/>
    </location>
</feature>
<dbReference type="PANTHER" id="PTHR46967:SF2">
    <property type="entry name" value="SUSHI, VON WILLEBRAND FACTOR TYPE A, EGF AND PENTRAXIN DOMAIN-CONTAINING PROTEIN 1-LIKE"/>
    <property type="match status" value="1"/>
</dbReference>
<feature type="transmembrane region" description="Helical" evidence="2">
    <location>
        <begin position="678"/>
        <end position="699"/>
    </location>
</feature>
<feature type="domain" description="Tyrosine-protein kinase ephrin type A/B receptor-like" evidence="3">
    <location>
        <begin position="467"/>
        <end position="510"/>
    </location>
</feature>
<dbReference type="EMBL" id="CAMXCT030004890">
    <property type="protein sequence ID" value="CAL4798001.1"/>
    <property type="molecule type" value="Genomic_DNA"/>
</dbReference>
<dbReference type="SUPFAM" id="SSF53850">
    <property type="entry name" value="Periplasmic binding protein-like II"/>
    <property type="match status" value="1"/>
</dbReference>
<dbReference type="PANTHER" id="PTHR46967">
    <property type="entry name" value="INSULIN-LIKE GROWTH FACTOR BINDING PROTEIN,N-TERMINAL"/>
    <property type="match status" value="1"/>
</dbReference>
<keyword evidence="2" id="KW-1133">Transmembrane helix</keyword>
<feature type="transmembrane region" description="Helical" evidence="2">
    <location>
        <begin position="960"/>
        <end position="982"/>
    </location>
</feature>
<sequence>MNAFDISIQGGGSSSGARRVCAPSSDPSHVDIGTMSRDWKSKEAVLLDDGYTFECKSSKVRVTQIQVGVDGLAVVVAKNSKAHDCLTNPSVGGVTLAMLHWMFTSWNNTQLEAYGVNLASTLPNDDGDDVREWSDLSSACEEVPINAYGPGSESGTFDFFAEATLCKDCFAGKEGHVAEDFSYCSSSQLHILEGLNGTGMEDYIKNQRPKNCYMSSESDLQLVQWLLADAGGIAYFGYSYYTVFASQLTVVRVASDRNLGVADTADAKVEPSIYTITDGSYSVYKRKLFMNVDNSAWDRVYPYLSYGFNQEGQRKVVDVGYVPVNAALLAKMQIRIEKRGNEEADYVSVAPSTCPPGTELSAEPFVNQFGNSKVKYTCTLCPPGKYKSVNTPTECSVCEAGKYTDQAGESECHFCDPGYEAFEGISCRACQPGSYKKEVAAESCSLCDPGTFTNQSAQSDCSFCLQGYFAPENSTECTPCPLNEMAPLPRTGQCSPCGPGFITRHVASTSCFRCKVGTYRLNETQCVKCPGRKTTAYQGAATIEECVCPAETYLADGLRDEMDQHLPSGSCVDCGEGLTCGLGSDMRHFEDFMKGKGQHGDAEDGEDQMDQSYPLVQAGYFARTGELTSVFRCGAVIDCPGGLPGTCAAGRTGALCGHCEAGWKTSSDGCEPCVFLDFSLFSTTFMVMMLAGVPFFYYFMNSPMTSKASTLLSTAIAFGMAMTLLQTVGLVGIVKMKWPEYMEPLMDFASLFMLDLRALNLSCWGFKPFMSYINSVLLWPGALLWLSLCGAISRLLPLKYHFERAKALSTGGQIFQIGFTIMSKTALLPFMCYTHPNGKSSVLELSDVICWESEEHIIMVIFGVSMVAVMCSYWVFLLFLTCIAPAKSKDDDGTFFKTSRMRFRPDYWWYGTCLILRGPMLAVPMAVFTDLPQVQLFVMTAVLEVYMVLRLVVWPWKTPLINFADGVMSMLLILLLSVASAFSALAGVLLASLYSVTFILLVMVLTAFFHRAAMGSHDELAVLTLGKPPSTTALLQGLSALCEAIEEVDVEFLVQTIDEFNVYDRRMLANVLTTVAPYFDNDQRMRLLNQMRISSVSLSTYTSERDSRNRISSSTARSDRTNSDDKGGDMFNSSIADHSRNANVEEEPEKGVEEVRLSVPVQDPEEREQRSAPSFEAHNRVHFAETFRTMEI</sequence>
<accession>A0A9P1DHW0</accession>
<feature type="region of interest" description="Disordered" evidence="1">
    <location>
        <begin position="1"/>
        <end position="26"/>
    </location>
</feature>
<feature type="region of interest" description="Disordered" evidence="1">
    <location>
        <begin position="1104"/>
        <end position="1178"/>
    </location>
</feature>
<feature type="transmembrane region" description="Helical" evidence="2">
    <location>
        <begin position="776"/>
        <end position="796"/>
    </location>
</feature>
<evidence type="ECO:0000259" key="4">
    <source>
        <dbReference type="Pfam" id="PF12849"/>
    </source>
</evidence>
<dbReference type="EMBL" id="CAMXCT010004890">
    <property type="protein sequence ID" value="CAI4010689.1"/>
    <property type="molecule type" value="Genomic_DNA"/>
</dbReference>
<feature type="transmembrane region" description="Helical" evidence="2">
    <location>
        <begin position="907"/>
        <end position="928"/>
    </location>
</feature>
<protein>
    <recommendedName>
        <fullName evidence="8">Tyrosine-protein kinase ephrin type A/B receptor-like domain-containing protein</fullName>
    </recommendedName>
</protein>
<dbReference type="OrthoDB" id="432384at2759"/>
<evidence type="ECO:0000256" key="1">
    <source>
        <dbReference type="SAM" id="MobiDB-lite"/>
    </source>
</evidence>
<reference evidence="6" key="2">
    <citation type="submission" date="2024-04" db="EMBL/GenBank/DDBJ databases">
        <authorList>
            <person name="Chen Y."/>
            <person name="Shah S."/>
            <person name="Dougan E. K."/>
            <person name="Thang M."/>
            <person name="Chan C."/>
        </authorList>
    </citation>
    <scope>NUCLEOTIDE SEQUENCE [LARGE SCALE GENOMIC DNA]</scope>
</reference>
<evidence type="ECO:0000313" key="6">
    <source>
        <dbReference type="EMBL" id="CAL1164064.1"/>
    </source>
</evidence>
<evidence type="ECO:0000256" key="2">
    <source>
        <dbReference type="SAM" id="Phobius"/>
    </source>
</evidence>